<dbReference type="PANTHER" id="PTHR43700:SF1">
    <property type="entry name" value="PHOSPHORIBOSYLAMINOIMIDAZOLE-SUCCINOCARBOXAMIDE SYNTHASE"/>
    <property type="match status" value="1"/>
</dbReference>
<keyword evidence="8" id="KW-0067">ATP-binding</keyword>
<dbReference type="NCBIfam" id="NF010568">
    <property type="entry name" value="PRK13961.1"/>
    <property type="match status" value="1"/>
</dbReference>
<keyword evidence="5" id="KW-0436">Ligase</keyword>
<protein>
    <recommendedName>
        <fullName evidence="4">Phosphoribosylaminoimidazole-succinocarboxamide synthase</fullName>
        <ecNumber evidence="3">6.3.2.6</ecNumber>
    </recommendedName>
    <alternativeName>
        <fullName evidence="9">SAICAR synthetase</fullName>
    </alternativeName>
</protein>
<dbReference type="NCBIfam" id="TIGR00081">
    <property type="entry name" value="purC"/>
    <property type="match status" value="1"/>
</dbReference>
<keyword evidence="6" id="KW-0547">Nucleotide-binding</keyword>
<comment type="similarity">
    <text evidence="2">Belongs to the SAICAR synthetase family.</text>
</comment>
<evidence type="ECO:0000256" key="9">
    <source>
        <dbReference type="ARBA" id="ARBA00030409"/>
    </source>
</evidence>
<dbReference type="Pfam" id="PF01259">
    <property type="entry name" value="SAICAR_synt"/>
    <property type="match status" value="1"/>
</dbReference>
<organism evidence="11 12">
    <name type="scientific">Candolleomyces aberdarensis</name>
    <dbReference type="NCBI Taxonomy" id="2316362"/>
    <lineage>
        <taxon>Eukaryota</taxon>
        <taxon>Fungi</taxon>
        <taxon>Dikarya</taxon>
        <taxon>Basidiomycota</taxon>
        <taxon>Agaricomycotina</taxon>
        <taxon>Agaricomycetes</taxon>
        <taxon>Agaricomycetidae</taxon>
        <taxon>Agaricales</taxon>
        <taxon>Agaricineae</taxon>
        <taxon>Psathyrellaceae</taxon>
        <taxon>Candolleomyces</taxon>
    </lineage>
</organism>
<dbReference type="CDD" id="cd01414">
    <property type="entry name" value="SAICAR_synt_Sc"/>
    <property type="match status" value="1"/>
</dbReference>
<evidence type="ECO:0000256" key="2">
    <source>
        <dbReference type="ARBA" id="ARBA00010190"/>
    </source>
</evidence>
<dbReference type="EMBL" id="SDEE01000068">
    <property type="protein sequence ID" value="RXW22531.1"/>
    <property type="molecule type" value="Genomic_DNA"/>
</dbReference>
<sequence>MSALIDSNLPALNLISKGKVRDIYSTSSPDHLLFVASDRISAYDVILRNGIPGKGKLLTQISLFWFNKLADIIPNHFVTADVDQMPEEVRQYKDQLEGRTMLVRKAEVVQLEAIVRGYVTGSAWSEYKKTKTIHGIPIGEDFVESQKLPKPLFTPSTKAEQGAHDENISPEKAAQVIGQELYDKISEVSIKLYTTAAEYALSRGVILADTKFEFGLIPSSSGSGKDLILVDEVLTPDSSRYWPLSEYVPGKSQPSFDKQYLRDWLVGAGFRKGLESGPEGKEGEGWVIDEKVVEGTKNRYEEAVNLLTSGQELE</sequence>
<proteinExistence type="inferred from homology"/>
<name>A0A4Q2DSJ0_9AGAR</name>
<evidence type="ECO:0000256" key="6">
    <source>
        <dbReference type="ARBA" id="ARBA00022741"/>
    </source>
</evidence>
<dbReference type="STRING" id="2316362.A0A4Q2DSJ0"/>
<evidence type="ECO:0000256" key="1">
    <source>
        <dbReference type="ARBA" id="ARBA00004672"/>
    </source>
</evidence>
<reference evidence="11 12" key="1">
    <citation type="submission" date="2019-01" db="EMBL/GenBank/DDBJ databases">
        <title>Draft genome sequence of Psathyrella aberdarensis IHI B618.</title>
        <authorList>
            <person name="Buettner E."/>
            <person name="Kellner H."/>
        </authorList>
    </citation>
    <scope>NUCLEOTIDE SEQUENCE [LARGE SCALE GENOMIC DNA]</scope>
    <source>
        <strain evidence="11 12">IHI B618</strain>
    </source>
</reference>
<dbReference type="UniPathway" id="UPA00074">
    <property type="reaction ID" value="UER00131"/>
</dbReference>
<dbReference type="InterPro" id="IPR028923">
    <property type="entry name" value="SAICAR_synt/ADE2_N"/>
</dbReference>
<dbReference type="OrthoDB" id="9991235at2759"/>
<dbReference type="SUPFAM" id="SSF56104">
    <property type="entry name" value="SAICAR synthase-like"/>
    <property type="match status" value="1"/>
</dbReference>
<dbReference type="FunFam" id="3.30.200.20:FF:000392">
    <property type="entry name" value="Phosphoribosylaminoimidazole-succinocarboxamide synthase"/>
    <property type="match status" value="1"/>
</dbReference>
<evidence type="ECO:0000313" key="11">
    <source>
        <dbReference type="EMBL" id="RXW22531.1"/>
    </source>
</evidence>
<evidence type="ECO:0000256" key="3">
    <source>
        <dbReference type="ARBA" id="ARBA00012217"/>
    </source>
</evidence>
<feature type="domain" description="SAICAR synthetase/ADE2 N-terminal" evidence="10">
    <location>
        <begin position="15"/>
        <end position="267"/>
    </location>
</feature>
<dbReference type="AlphaFoldDB" id="A0A4Q2DSJ0"/>
<evidence type="ECO:0000256" key="7">
    <source>
        <dbReference type="ARBA" id="ARBA00022755"/>
    </source>
</evidence>
<evidence type="ECO:0000259" key="10">
    <source>
        <dbReference type="Pfam" id="PF01259"/>
    </source>
</evidence>
<accession>A0A4Q2DSJ0</accession>
<keyword evidence="7" id="KW-0658">Purine biosynthesis</keyword>
<dbReference type="HAMAP" id="MF_00137">
    <property type="entry name" value="SAICAR_synth"/>
    <property type="match status" value="1"/>
</dbReference>
<evidence type="ECO:0000256" key="5">
    <source>
        <dbReference type="ARBA" id="ARBA00022598"/>
    </source>
</evidence>
<dbReference type="Gene3D" id="3.30.470.20">
    <property type="entry name" value="ATP-grasp fold, B domain"/>
    <property type="match status" value="1"/>
</dbReference>
<dbReference type="Proteomes" id="UP000290288">
    <property type="component" value="Unassembled WGS sequence"/>
</dbReference>
<dbReference type="GO" id="GO:0005737">
    <property type="term" value="C:cytoplasm"/>
    <property type="evidence" value="ECO:0007669"/>
    <property type="project" value="TreeGrafter"/>
</dbReference>
<dbReference type="PROSITE" id="PS01058">
    <property type="entry name" value="SAICAR_SYNTHETASE_2"/>
    <property type="match status" value="1"/>
</dbReference>
<dbReference type="Gene3D" id="3.30.200.20">
    <property type="entry name" value="Phosphorylase Kinase, domain 1"/>
    <property type="match status" value="1"/>
</dbReference>
<evidence type="ECO:0000256" key="4">
    <source>
        <dbReference type="ARBA" id="ARBA00016460"/>
    </source>
</evidence>
<dbReference type="GO" id="GO:0005524">
    <property type="term" value="F:ATP binding"/>
    <property type="evidence" value="ECO:0007669"/>
    <property type="project" value="UniProtKB-KW"/>
</dbReference>
<dbReference type="EC" id="6.3.2.6" evidence="3"/>
<evidence type="ECO:0000313" key="12">
    <source>
        <dbReference type="Proteomes" id="UP000290288"/>
    </source>
</evidence>
<keyword evidence="12" id="KW-1185">Reference proteome</keyword>
<dbReference type="InterPro" id="IPR018236">
    <property type="entry name" value="SAICAR_synthetase_CS"/>
</dbReference>
<dbReference type="PANTHER" id="PTHR43700">
    <property type="entry name" value="PHOSPHORIBOSYLAMINOIMIDAZOLE-SUCCINOCARBOXAMIDE SYNTHASE"/>
    <property type="match status" value="1"/>
</dbReference>
<dbReference type="InterPro" id="IPR001636">
    <property type="entry name" value="SAICAR_synth"/>
</dbReference>
<dbReference type="GO" id="GO:0004639">
    <property type="term" value="F:phosphoribosylaminoimidazolesuccinocarboxamide synthase activity"/>
    <property type="evidence" value="ECO:0007669"/>
    <property type="project" value="UniProtKB-EC"/>
</dbReference>
<comment type="caution">
    <text evidence="11">The sequence shown here is derived from an EMBL/GenBank/DDBJ whole genome shotgun (WGS) entry which is preliminary data.</text>
</comment>
<dbReference type="GO" id="GO:0006189">
    <property type="term" value="P:'de novo' IMP biosynthetic process"/>
    <property type="evidence" value="ECO:0007669"/>
    <property type="project" value="UniProtKB-UniPathway"/>
</dbReference>
<comment type="pathway">
    <text evidence="1">Purine metabolism; IMP biosynthesis via de novo pathway; 5-amino-1-(5-phospho-D-ribosyl)imidazole-4-carboxamide from 5-amino-1-(5-phospho-D-ribosyl)imidazole-4-carboxylate: step 1/2.</text>
</comment>
<gene>
    <name evidence="11" type="ORF">EST38_g3308</name>
</gene>
<evidence type="ECO:0000256" key="8">
    <source>
        <dbReference type="ARBA" id="ARBA00022840"/>
    </source>
</evidence>
<dbReference type="FunFam" id="3.30.470.20:FF:000015">
    <property type="entry name" value="Phosphoribosylaminoimidazole-succinocarboxamide synthase"/>
    <property type="match status" value="1"/>
</dbReference>